<feature type="compositionally biased region" description="Polar residues" evidence="5">
    <location>
        <begin position="813"/>
        <end position="822"/>
    </location>
</feature>
<feature type="compositionally biased region" description="Low complexity" evidence="5">
    <location>
        <begin position="591"/>
        <end position="601"/>
    </location>
</feature>
<dbReference type="PROSITE" id="PS51805">
    <property type="entry name" value="EPHD"/>
    <property type="match status" value="1"/>
</dbReference>
<feature type="compositionally biased region" description="Low complexity" evidence="5">
    <location>
        <begin position="953"/>
        <end position="1057"/>
    </location>
</feature>
<dbReference type="InterPro" id="IPR034732">
    <property type="entry name" value="EPHD"/>
</dbReference>
<keyword evidence="3" id="KW-0863">Zinc-finger</keyword>
<gene>
    <name evidence="7" type="ORF">MNOR_LOCUS10877</name>
</gene>
<feature type="compositionally biased region" description="Basic and acidic residues" evidence="5">
    <location>
        <begin position="685"/>
        <end position="694"/>
    </location>
</feature>
<organism evidence="7 8">
    <name type="scientific">Meganyctiphanes norvegica</name>
    <name type="common">Northern krill</name>
    <name type="synonym">Thysanopoda norvegica</name>
    <dbReference type="NCBI Taxonomy" id="48144"/>
    <lineage>
        <taxon>Eukaryota</taxon>
        <taxon>Metazoa</taxon>
        <taxon>Ecdysozoa</taxon>
        <taxon>Arthropoda</taxon>
        <taxon>Crustacea</taxon>
        <taxon>Multicrustacea</taxon>
        <taxon>Malacostraca</taxon>
        <taxon>Eumalacostraca</taxon>
        <taxon>Eucarida</taxon>
        <taxon>Euphausiacea</taxon>
        <taxon>Euphausiidae</taxon>
        <taxon>Meganyctiphanes</taxon>
    </lineage>
</organism>
<feature type="compositionally biased region" description="Basic residues" evidence="5">
    <location>
        <begin position="215"/>
        <end position="230"/>
    </location>
</feature>
<dbReference type="GO" id="GO:0005634">
    <property type="term" value="C:nucleus"/>
    <property type="evidence" value="ECO:0007669"/>
    <property type="project" value="TreeGrafter"/>
</dbReference>
<protein>
    <recommendedName>
        <fullName evidence="6">PHD-type domain-containing protein</fullName>
    </recommendedName>
</protein>
<accession>A0AAV2QCH2</accession>
<feature type="compositionally biased region" description="Polar residues" evidence="5">
    <location>
        <begin position="1193"/>
        <end position="1204"/>
    </location>
</feature>
<feature type="compositionally biased region" description="Basic and acidic residues" evidence="5">
    <location>
        <begin position="637"/>
        <end position="650"/>
    </location>
</feature>
<feature type="region of interest" description="Disordered" evidence="5">
    <location>
        <begin position="1161"/>
        <end position="1464"/>
    </location>
</feature>
<dbReference type="PANTHER" id="PTHR14955:SF4">
    <property type="entry name" value="PHD-TYPE DOMAIN-CONTAINING PROTEIN"/>
    <property type="match status" value="1"/>
</dbReference>
<keyword evidence="8" id="KW-1185">Reference proteome</keyword>
<feature type="compositionally biased region" description="Polar residues" evidence="5">
    <location>
        <begin position="943"/>
        <end position="952"/>
    </location>
</feature>
<feature type="region of interest" description="Disordered" evidence="5">
    <location>
        <begin position="1071"/>
        <end position="1147"/>
    </location>
</feature>
<comment type="caution">
    <text evidence="7">The sequence shown here is derived from an EMBL/GenBank/DDBJ whole genome shotgun (WGS) entry which is preliminary data.</text>
</comment>
<feature type="region of interest" description="Disordered" evidence="5">
    <location>
        <begin position="1623"/>
        <end position="1668"/>
    </location>
</feature>
<evidence type="ECO:0000256" key="4">
    <source>
        <dbReference type="ARBA" id="ARBA00022833"/>
    </source>
</evidence>
<proteinExistence type="predicted"/>
<feature type="domain" description="PHD-type" evidence="6">
    <location>
        <begin position="1649"/>
        <end position="1783"/>
    </location>
</feature>
<feature type="compositionally biased region" description="Acidic residues" evidence="5">
    <location>
        <begin position="361"/>
        <end position="373"/>
    </location>
</feature>
<feature type="compositionally biased region" description="Basic and acidic residues" evidence="5">
    <location>
        <begin position="8"/>
        <end position="17"/>
    </location>
</feature>
<feature type="compositionally biased region" description="Low complexity" evidence="5">
    <location>
        <begin position="764"/>
        <end position="775"/>
    </location>
</feature>
<dbReference type="SMART" id="SM00249">
    <property type="entry name" value="PHD"/>
    <property type="match status" value="1"/>
</dbReference>
<feature type="compositionally biased region" description="Polar residues" evidence="5">
    <location>
        <begin position="776"/>
        <end position="794"/>
    </location>
</feature>
<dbReference type="PANTHER" id="PTHR14955">
    <property type="entry name" value="RETINOIC ACID INDUCED 1/TRANSCRIPTION FACTOR 20"/>
    <property type="match status" value="1"/>
</dbReference>
<feature type="compositionally biased region" description="Polar residues" evidence="5">
    <location>
        <begin position="749"/>
        <end position="763"/>
    </location>
</feature>
<dbReference type="Gene3D" id="3.30.40.10">
    <property type="entry name" value="Zinc/RING finger domain, C3HC4 (zinc finger)"/>
    <property type="match status" value="1"/>
</dbReference>
<evidence type="ECO:0000259" key="6">
    <source>
        <dbReference type="PROSITE" id="PS51805"/>
    </source>
</evidence>
<feature type="compositionally biased region" description="Low complexity" evidence="5">
    <location>
        <begin position="823"/>
        <end position="892"/>
    </location>
</feature>
<dbReference type="InterPro" id="IPR052440">
    <property type="entry name" value="Trans_Reg/Chrom_Remod"/>
</dbReference>
<feature type="compositionally biased region" description="Polar residues" evidence="5">
    <location>
        <begin position="285"/>
        <end position="298"/>
    </location>
</feature>
<feature type="compositionally biased region" description="Low complexity" evidence="5">
    <location>
        <begin position="1161"/>
        <end position="1192"/>
    </location>
</feature>
<feature type="compositionally biased region" description="Low complexity" evidence="5">
    <location>
        <begin position="1641"/>
        <end position="1650"/>
    </location>
</feature>
<feature type="compositionally biased region" description="Basic and acidic residues" evidence="5">
    <location>
        <begin position="1452"/>
        <end position="1464"/>
    </location>
</feature>
<feature type="compositionally biased region" description="Polar residues" evidence="5">
    <location>
        <begin position="1228"/>
        <end position="1255"/>
    </location>
</feature>
<feature type="compositionally biased region" description="Basic residues" evidence="5">
    <location>
        <begin position="1413"/>
        <end position="1427"/>
    </location>
</feature>
<feature type="compositionally biased region" description="Low complexity" evidence="5">
    <location>
        <begin position="926"/>
        <end position="942"/>
    </location>
</feature>
<feature type="region of interest" description="Disordered" evidence="5">
    <location>
        <begin position="1"/>
        <end position="566"/>
    </location>
</feature>
<dbReference type="InterPro" id="IPR001965">
    <property type="entry name" value="Znf_PHD"/>
</dbReference>
<keyword evidence="4" id="KW-0862">Zinc</keyword>
<evidence type="ECO:0000313" key="8">
    <source>
        <dbReference type="Proteomes" id="UP001497623"/>
    </source>
</evidence>
<dbReference type="Proteomes" id="UP001497623">
    <property type="component" value="Unassembled WGS sequence"/>
</dbReference>
<feature type="compositionally biased region" description="Basic and acidic residues" evidence="5">
    <location>
        <begin position="330"/>
        <end position="342"/>
    </location>
</feature>
<dbReference type="Pfam" id="PF13771">
    <property type="entry name" value="zf-HC5HC2H"/>
    <property type="match status" value="1"/>
</dbReference>
<evidence type="ECO:0000256" key="1">
    <source>
        <dbReference type="ARBA" id="ARBA00022553"/>
    </source>
</evidence>
<feature type="compositionally biased region" description="Basic and acidic residues" evidence="5">
    <location>
        <begin position="1651"/>
        <end position="1662"/>
    </location>
</feature>
<feature type="compositionally biased region" description="Basic and acidic residues" evidence="5">
    <location>
        <begin position="77"/>
        <end position="117"/>
    </location>
</feature>
<keyword evidence="2" id="KW-0479">Metal-binding</keyword>
<reference evidence="7 8" key="1">
    <citation type="submission" date="2024-05" db="EMBL/GenBank/DDBJ databases">
        <authorList>
            <person name="Wallberg A."/>
        </authorList>
    </citation>
    <scope>NUCLEOTIDE SEQUENCE [LARGE SCALE GENOMIC DNA]</scope>
</reference>
<keyword evidence="1" id="KW-0597">Phosphoprotein</keyword>
<feature type="compositionally biased region" description="Basic residues" evidence="5">
    <location>
        <begin position="485"/>
        <end position="516"/>
    </location>
</feature>
<feature type="region of interest" description="Disordered" evidence="5">
    <location>
        <begin position="583"/>
        <end position="700"/>
    </location>
</feature>
<feature type="region of interest" description="Disordered" evidence="5">
    <location>
        <begin position="749"/>
        <end position="1057"/>
    </location>
</feature>
<feature type="compositionally biased region" description="Basic and acidic residues" evidence="5">
    <location>
        <begin position="542"/>
        <end position="557"/>
    </location>
</feature>
<feature type="compositionally biased region" description="Basic and acidic residues" evidence="5">
    <location>
        <begin position="409"/>
        <end position="421"/>
    </location>
</feature>
<dbReference type="InterPro" id="IPR013083">
    <property type="entry name" value="Znf_RING/FYVE/PHD"/>
</dbReference>
<name>A0AAV2QCH2_MEGNR</name>
<dbReference type="GO" id="GO:0006357">
    <property type="term" value="P:regulation of transcription by RNA polymerase II"/>
    <property type="evidence" value="ECO:0007669"/>
    <property type="project" value="TreeGrafter"/>
</dbReference>
<feature type="compositionally biased region" description="Basic and acidic residues" evidence="5">
    <location>
        <begin position="147"/>
        <end position="156"/>
    </location>
</feature>
<feature type="compositionally biased region" description="Low complexity" evidence="5">
    <location>
        <begin position="319"/>
        <end position="329"/>
    </location>
</feature>
<sequence>MENNISETSHETHKNEIKLPSQPVVNECINPRSGMTSPRSRGRGRAARSATASQPAVESDKGRAACYSESSSDITSSDERGRTTRKSEECASAKDLLEEKTSLSQEHNLEQREKSACKSEASALTIDVPKEKERLNQDQSSSTVSFDEQHGSRKDVTTPSVAVTEPLHVDTFQPSHIPELRLPSPPPIVPSSFSPDIYDFNETDSDGMTRTKQTGSKRGRKKSSSPRKSGKSPLEISKSVIPPFNRDAITKSPRSPKFFSNARSPVSEKSQEWSRFSPPVRDLSKSFSESLLQENSQTSKDESALVNKKKTQSPKSDSIKGSKTTSVKVKVSDKDISKDKSSLSEAISPRRSSRRTRNQESLDESAGDVDESNLSDNIDDKYKRNESDERNASEVNCSDSVAYTTPANKAKEESSGKIERSRRGRRSVDNNTGVNSSIEEISAVEPKSEVSNRITSLPDEPVEKDYLIRGETSVDVIEIGDKKLSPKKLSGKNKGKGWSKGKKRKGWSSPKAKKGAKSNTQTHELPLETEQYQNVPENAFVESKDEPLKEEKDKKMGDINPIVSKSDNTNFFDAFQAFASASESKEEFDLNSSDNGNSSSSPHKSRPGRKPGKRSLRESTINQSPTKSEELLSNEYHFPESKKNEVDKAETVIAQTKESVESHVKKKRGRRVKLSEDCTSTASINEEKQEKTLHDSTTPMQVVPSLTEVSVVLEQLDHPLVNNSSMTTAGVVKSDLISISQKCSVASTSQKGSGVCSSQKSFEATTSKKSSVASTCPKSSVASTCTKSSVESTCPKSSVSNTSPKSSVASTSPQISVASTSPKISVASTSPKSSVASTSPKSSVASTSLKSSVASTSQKSSVASTSPKSSVASSSQKSSVASISKDSSVISTPQKSSEESTYQKSSVTSTLQHSSVTSKLQESSEESSSQQSSVESISQQHSVTDASQQNPVASMSQQSSKSRSSQPSSKSRSSQQSSIAGTSQQTSIASTSQQTSEESASQQSSVASTSQQSSVASTSQQSSVASTSQQSSVASTSQQSSVASTSQQSSVASISQQSSVASISQQSSVASISQPSSVASTSQPSSVASTSQQTSVASTSQQTSVASTSQQTSVASTSQQTSVASTSQQSSVASTSQKSSVASTSRQSAVASISQQSAVASTSQQSAVASTSRQSAVASTSRQSSVASTSQQNSVASTAQESSVASTSQKSSLANSSQQSSVASTAQEISVASKTQKRSVASTSQESSVASTFQHGSDDNDVDAETVENIAKFLEETAASLSIPEVSNEAPRDEAEASTSRYESRPKRSSARQPRKMDDNEMNELLMLLNVDDEESEDEDYVPKDLTALDSQAESDDGADSDASSAESFNCDTDDDDYMKDKDKHKAGGKNLSKLMSMASDSTSDIVPSKSGKSAKPKNTKKTKGKKAKVEIAKKSKGSAVNKGKAKGGKVKGGDSDVKSDKKRTEASDFAIHGPIVKLTPDRCQETILNTRCENVQEQPTRKSNIKFYCKIETKQKTAKVGYSSTLHNNYNAFSKDINWFCSLCKNFSHFQKLGDLYGPYFLPELTPMCKKTYPKILEGQVVESSSASPCEIPGVRFKGLNCKPRTPRRECSFEYLDNRKGRVGPVGKESSSILGEVQEEQQQQQQQQQQEEKQQQSESESHGGAMGVTESSELQGVNSNYSNEIVPNSGSNVWKPPGTECWLHEECLLWTPGVHVANSQLSGLEEAVIAAQDSICVNCDESGATIGCLGAGCSLLVHVPCAKLLMWTLDIETFKSLCPKHTKLT</sequence>
<dbReference type="GO" id="GO:0008270">
    <property type="term" value="F:zinc ion binding"/>
    <property type="evidence" value="ECO:0007669"/>
    <property type="project" value="UniProtKB-KW"/>
</dbReference>
<feature type="compositionally biased region" description="Low complexity" evidence="5">
    <location>
        <begin position="795"/>
        <end position="812"/>
    </location>
</feature>
<dbReference type="EMBL" id="CAXKWB010005600">
    <property type="protein sequence ID" value="CAL4079214.1"/>
    <property type="molecule type" value="Genomic_DNA"/>
</dbReference>
<feature type="compositionally biased region" description="Low complexity" evidence="5">
    <location>
        <begin position="1205"/>
        <end position="1227"/>
    </location>
</feature>
<feature type="compositionally biased region" description="Basic and acidic residues" evidence="5">
    <location>
        <begin position="378"/>
        <end position="392"/>
    </location>
</feature>
<feature type="compositionally biased region" description="Polar residues" evidence="5">
    <location>
        <begin position="393"/>
        <end position="407"/>
    </location>
</feature>
<evidence type="ECO:0000256" key="5">
    <source>
        <dbReference type="SAM" id="MobiDB-lite"/>
    </source>
</evidence>
<feature type="compositionally biased region" description="Polar residues" evidence="5">
    <location>
        <begin position="137"/>
        <end position="146"/>
    </location>
</feature>
<feature type="compositionally biased region" description="Acidic residues" evidence="5">
    <location>
        <begin position="1331"/>
        <end position="1340"/>
    </location>
</feature>
<feature type="compositionally biased region" description="Polar residues" evidence="5">
    <location>
        <begin position="893"/>
        <end position="920"/>
    </location>
</feature>
<evidence type="ECO:0000313" key="7">
    <source>
        <dbReference type="EMBL" id="CAL4079214.1"/>
    </source>
</evidence>
<feature type="compositionally biased region" description="Basic residues" evidence="5">
    <location>
        <begin position="603"/>
        <end position="614"/>
    </location>
</feature>
<feature type="compositionally biased region" description="Polar residues" evidence="5">
    <location>
        <begin position="429"/>
        <end position="439"/>
    </location>
</feature>
<evidence type="ECO:0000256" key="3">
    <source>
        <dbReference type="ARBA" id="ARBA00022771"/>
    </source>
</evidence>
<evidence type="ECO:0000256" key="2">
    <source>
        <dbReference type="ARBA" id="ARBA00022723"/>
    </source>
</evidence>